<keyword evidence="2" id="KW-1185">Reference proteome</keyword>
<evidence type="ECO:0000313" key="2">
    <source>
        <dbReference type="Proteomes" id="UP000805193"/>
    </source>
</evidence>
<gene>
    <name evidence="1" type="ORF">HPB47_028305</name>
</gene>
<name>A0AC60PTI5_IXOPE</name>
<evidence type="ECO:0000313" key="1">
    <source>
        <dbReference type="EMBL" id="KAG0424465.1"/>
    </source>
</evidence>
<dbReference type="Proteomes" id="UP000805193">
    <property type="component" value="Unassembled WGS sequence"/>
</dbReference>
<reference evidence="1 2" key="1">
    <citation type="journal article" date="2020" name="Cell">
        <title>Large-Scale Comparative Analyses of Tick Genomes Elucidate Their Genetic Diversity and Vector Capacities.</title>
        <authorList>
            <consortium name="Tick Genome and Microbiome Consortium (TIGMIC)"/>
            <person name="Jia N."/>
            <person name="Wang J."/>
            <person name="Shi W."/>
            <person name="Du L."/>
            <person name="Sun Y."/>
            <person name="Zhan W."/>
            <person name="Jiang J.F."/>
            <person name="Wang Q."/>
            <person name="Zhang B."/>
            <person name="Ji P."/>
            <person name="Bell-Sakyi L."/>
            <person name="Cui X.M."/>
            <person name="Yuan T.T."/>
            <person name="Jiang B.G."/>
            <person name="Yang W.F."/>
            <person name="Lam T.T."/>
            <person name="Chang Q.C."/>
            <person name="Ding S.J."/>
            <person name="Wang X.J."/>
            <person name="Zhu J.G."/>
            <person name="Ruan X.D."/>
            <person name="Zhao L."/>
            <person name="Wei J.T."/>
            <person name="Ye R.Z."/>
            <person name="Que T.C."/>
            <person name="Du C.H."/>
            <person name="Zhou Y.H."/>
            <person name="Cheng J.X."/>
            <person name="Dai P.F."/>
            <person name="Guo W.B."/>
            <person name="Han X.H."/>
            <person name="Huang E.J."/>
            <person name="Li L.F."/>
            <person name="Wei W."/>
            <person name="Gao Y.C."/>
            <person name="Liu J.Z."/>
            <person name="Shao H.Z."/>
            <person name="Wang X."/>
            <person name="Wang C.C."/>
            <person name="Yang T.C."/>
            <person name="Huo Q.B."/>
            <person name="Li W."/>
            <person name="Chen H.Y."/>
            <person name="Chen S.E."/>
            <person name="Zhou L.G."/>
            <person name="Ni X.B."/>
            <person name="Tian J.H."/>
            <person name="Sheng Y."/>
            <person name="Liu T."/>
            <person name="Pan Y.S."/>
            <person name="Xia L.Y."/>
            <person name="Li J."/>
            <person name="Zhao F."/>
            <person name="Cao W.C."/>
        </authorList>
    </citation>
    <scope>NUCLEOTIDE SEQUENCE [LARGE SCALE GENOMIC DNA]</scope>
    <source>
        <strain evidence="1">Iper-2018</strain>
    </source>
</reference>
<comment type="caution">
    <text evidence="1">The sequence shown here is derived from an EMBL/GenBank/DDBJ whole genome shotgun (WGS) entry which is preliminary data.</text>
</comment>
<proteinExistence type="predicted"/>
<protein>
    <submittedName>
        <fullName evidence="1">Uncharacterized protein</fullName>
    </submittedName>
</protein>
<accession>A0AC60PTI5</accession>
<organism evidence="1 2">
    <name type="scientific">Ixodes persulcatus</name>
    <name type="common">Taiga tick</name>
    <dbReference type="NCBI Taxonomy" id="34615"/>
    <lineage>
        <taxon>Eukaryota</taxon>
        <taxon>Metazoa</taxon>
        <taxon>Ecdysozoa</taxon>
        <taxon>Arthropoda</taxon>
        <taxon>Chelicerata</taxon>
        <taxon>Arachnida</taxon>
        <taxon>Acari</taxon>
        <taxon>Parasitiformes</taxon>
        <taxon>Ixodida</taxon>
        <taxon>Ixodoidea</taxon>
        <taxon>Ixodidae</taxon>
        <taxon>Ixodinae</taxon>
        <taxon>Ixodes</taxon>
    </lineage>
</organism>
<dbReference type="EMBL" id="JABSTQ010009971">
    <property type="protein sequence ID" value="KAG0424465.1"/>
    <property type="molecule type" value="Genomic_DNA"/>
</dbReference>
<sequence length="261" mass="28627">MPEQSKAPHTSVTGGTPKASETSGRCGKERATLAHILEDCECANAENSADVLPPLMEEAKRSEDYDVQHTAIQQILAALEKQRPDGMEAERVNPILETSHVCSRYEIRLRCDTDHLVAVHEAFFASGSQSQPWPATPDCEPKTRASDRPPCVEDLRQALNSRCSGAVHCLFVLSRDHADRRCRGDGSLVVRYRCLPGVREDLAGLKTFQMNDVWLLKLHNVATKEKLLNGVHFCRAEADELGGVPEAGEGRSPSSPAHPAN</sequence>